<dbReference type="InterPro" id="IPR002288">
    <property type="entry name" value="DNA_gyrase_B_C"/>
</dbReference>
<evidence type="ECO:0000256" key="1">
    <source>
        <dbReference type="ARBA" id="ARBA00000185"/>
    </source>
</evidence>
<reference evidence="12" key="1">
    <citation type="submission" date="2020-04" db="EMBL/GenBank/DDBJ databases">
        <authorList>
            <person name="Zhang T."/>
        </authorList>
    </citation>
    <scope>NUCLEOTIDE SEQUENCE</scope>
    <source>
        <strain evidence="12">HKST-UBA03</strain>
    </source>
</reference>
<dbReference type="InterPro" id="IPR001241">
    <property type="entry name" value="Topo_IIA"/>
</dbReference>
<comment type="catalytic activity">
    <reaction evidence="1">
        <text>ATP-dependent breakage, passage and rejoining of double-stranded DNA.</text>
        <dbReference type="EC" id="5.6.2.2"/>
    </reaction>
</comment>
<dbReference type="PRINTS" id="PR00418">
    <property type="entry name" value="TPI2FAMILY"/>
</dbReference>
<dbReference type="GO" id="GO:0003918">
    <property type="term" value="F:DNA topoisomerase type II (double strand cut, ATP-hydrolyzing) activity"/>
    <property type="evidence" value="ECO:0007669"/>
    <property type="project" value="UniProtKB-EC"/>
</dbReference>
<evidence type="ECO:0000313" key="12">
    <source>
        <dbReference type="EMBL" id="MCA9392001.1"/>
    </source>
</evidence>
<dbReference type="Gene3D" id="3.30.230.10">
    <property type="match status" value="1"/>
</dbReference>
<dbReference type="InterPro" id="IPR013506">
    <property type="entry name" value="Topo_IIA_bsu_dom2"/>
</dbReference>
<sequence>DYAYLTAGLRFYLIDDRDAKKQTNFQFYFEGGIRSFVKYINRHHHPFMQDPFFISKDTLLTDNDGETINVEVAVQYHDEYHSELMSFVNNIHTHEGGTHEVGFKSALTRVVNDYARKEKLLDEKDENLNGDDIREGMTAIISIKMSSKDLQFEGQTKRKLGNPEIRTAVEVVMGDAFGTYLAEHPSEAKQIINKAVLAQEARKAAKKARETVLRKSALASSALPGKLVDCREKDPEKSEIFVVEGDSAGGSAKSARDSNFQAVLYLGGKPINTEKNRLDKVLANERLRDIIISLGVGIGDEFSIENLRYHRVILAFDADVDGEHITTLVLTFFYRQMRELIEGGYIYISQPPLYRVKVGQKIEHAFSDTERDEVVKRLTQETGVKRENVNIQRFKGLGEMNPEQLWDTTMNPETRIIKQVTVEDAAISDQTFSMLMGDDVLPRKRFIQTHAKTATLDV</sequence>
<evidence type="ECO:0000256" key="4">
    <source>
        <dbReference type="ARBA" id="ARBA00022723"/>
    </source>
</evidence>
<evidence type="ECO:0000256" key="5">
    <source>
        <dbReference type="ARBA" id="ARBA00022741"/>
    </source>
</evidence>
<evidence type="ECO:0000256" key="8">
    <source>
        <dbReference type="ARBA" id="ARBA00023029"/>
    </source>
</evidence>
<accession>A0A955LLE0</accession>
<feature type="domain" description="Toprim" evidence="11">
    <location>
        <begin position="238"/>
        <end position="352"/>
    </location>
</feature>
<reference evidence="12" key="2">
    <citation type="journal article" date="2021" name="Microbiome">
        <title>Successional dynamics and alternative stable states in a saline activated sludge microbial community over 9 years.</title>
        <authorList>
            <person name="Wang Y."/>
            <person name="Ye J."/>
            <person name="Ju F."/>
            <person name="Liu L."/>
            <person name="Boyd J.A."/>
            <person name="Deng Y."/>
            <person name="Parks D.H."/>
            <person name="Jiang X."/>
            <person name="Yin X."/>
            <person name="Woodcroft B.J."/>
            <person name="Tyson G.W."/>
            <person name="Hugenholtz P."/>
            <person name="Polz M.F."/>
            <person name="Zhang T."/>
        </authorList>
    </citation>
    <scope>NUCLEOTIDE SEQUENCE</scope>
    <source>
        <strain evidence="12">HKST-UBA03</strain>
    </source>
</reference>
<dbReference type="FunFam" id="3.30.230.10:FF:000005">
    <property type="entry name" value="DNA gyrase subunit B"/>
    <property type="match status" value="1"/>
</dbReference>
<dbReference type="GO" id="GO:0005524">
    <property type="term" value="F:ATP binding"/>
    <property type="evidence" value="ECO:0007669"/>
    <property type="project" value="UniProtKB-KW"/>
</dbReference>
<dbReference type="Pfam" id="PF00204">
    <property type="entry name" value="DNA_gyraseB"/>
    <property type="match status" value="1"/>
</dbReference>
<keyword evidence="6" id="KW-0067">ATP-binding</keyword>
<dbReference type="InterPro" id="IPR013760">
    <property type="entry name" value="Topo_IIA-like_dom_sf"/>
</dbReference>
<dbReference type="InterPro" id="IPR014721">
    <property type="entry name" value="Ribsml_uS5_D2-typ_fold_subgr"/>
</dbReference>
<dbReference type="FunFam" id="3.40.50.670:FF:000002">
    <property type="entry name" value="DNA gyrase subunit B"/>
    <property type="match status" value="1"/>
</dbReference>
<feature type="non-terminal residue" evidence="12">
    <location>
        <position position="1"/>
    </location>
</feature>
<dbReference type="SMART" id="SM00433">
    <property type="entry name" value="TOP2c"/>
    <property type="match status" value="1"/>
</dbReference>
<dbReference type="AlphaFoldDB" id="A0A955LLE0"/>
<dbReference type="EC" id="5.6.2.2" evidence="3"/>
<dbReference type="PANTHER" id="PTHR45866:SF1">
    <property type="entry name" value="DNA GYRASE SUBUNIT B, MITOCHONDRIAL"/>
    <property type="match status" value="1"/>
</dbReference>
<dbReference type="PANTHER" id="PTHR45866">
    <property type="entry name" value="DNA GYRASE/TOPOISOMERASE SUBUNIT B"/>
    <property type="match status" value="1"/>
</dbReference>
<dbReference type="InterPro" id="IPR000565">
    <property type="entry name" value="Topo_IIA_B"/>
</dbReference>
<dbReference type="EMBL" id="JAGQKZ010000014">
    <property type="protein sequence ID" value="MCA9392001.1"/>
    <property type="molecule type" value="Genomic_DNA"/>
</dbReference>
<gene>
    <name evidence="12" type="ORF">KC614_02240</name>
</gene>
<keyword evidence="8" id="KW-0799">Topoisomerase</keyword>
<evidence type="ECO:0000256" key="6">
    <source>
        <dbReference type="ARBA" id="ARBA00022840"/>
    </source>
</evidence>
<proteinExistence type="inferred from homology"/>
<dbReference type="InterPro" id="IPR018522">
    <property type="entry name" value="TopoIIA_CS"/>
</dbReference>
<dbReference type="SUPFAM" id="SSF56719">
    <property type="entry name" value="Type II DNA topoisomerase"/>
    <property type="match status" value="1"/>
</dbReference>
<dbReference type="InterPro" id="IPR020568">
    <property type="entry name" value="Ribosomal_Su5_D2-typ_SF"/>
</dbReference>
<keyword evidence="7" id="KW-0460">Magnesium</keyword>
<dbReference type="GO" id="GO:0046872">
    <property type="term" value="F:metal ion binding"/>
    <property type="evidence" value="ECO:0007669"/>
    <property type="project" value="UniProtKB-KW"/>
</dbReference>
<evidence type="ECO:0000313" key="13">
    <source>
        <dbReference type="Proteomes" id="UP000751518"/>
    </source>
</evidence>
<dbReference type="PROSITE" id="PS50880">
    <property type="entry name" value="TOPRIM"/>
    <property type="match status" value="1"/>
</dbReference>
<comment type="caution">
    <text evidence="12">The sequence shown here is derived from an EMBL/GenBank/DDBJ whole genome shotgun (WGS) entry which is preliminary data.</text>
</comment>
<dbReference type="CDD" id="cd00822">
    <property type="entry name" value="TopoII_Trans_DNA_gyrase"/>
    <property type="match status" value="1"/>
</dbReference>
<dbReference type="Pfam" id="PF00986">
    <property type="entry name" value="DNA_gyraseB_C"/>
    <property type="match status" value="1"/>
</dbReference>
<keyword evidence="5" id="KW-0547">Nucleotide-binding</keyword>
<dbReference type="PROSITE" id="PS00177">
    <property type="entry name" value="TOPOISOMERASE_II"/>
    <property type="match status" value="1"/>
</dbReference>
<dbReference type="GO" id="GO:0006265">
    <property type="term" value="P:DNA topological change"/>
    <property type="evidence" value="ECO:0007669"/>
    <property type="project" value="InterPro"/>
</dbReference>
<evidence type="ECO:0000259" key="11">
    <source>
        <dbReference type="PROSITE" id="PS50880"/>
    </source>
</evidence>
<dbReference type="SUPFAM" id="SSF54211">
    <property type="entry name" value="Ribosomal protein S5 domain 2-like"/>
    <property type="match status" value="1"/>
</dbReference>
<dbReference type="GO" id="GO:0003677">
    <property type="term" value="F:DNA binding"/>
    <property type="evidence" value="ECO:0007669"/>
    <property type="project" value="UniProtKB-KW"/>
</dbReference>
<dbReference type="InterPro" id="IPR013759">
    <property type="entry name" value="Topo_IIA_B_C"/>
</dbReference>
<comment type="similarity">
    <text evidence="2">Belongs to the type II topoisomerase GyrB family.</text>
</comment>
<name>A0A955LLE0_UNCKA</name>
<keyword evidence="4" id="KW-0479">Metal-binding</keyword>
<dbReference type="InterPro" id="IPR006171">
    <property type="entry name" value="TOPRIM_dom"/>
</dbReference>
<evidence type="ECO:0000256" key="9">
    <source>
        <dbReference type="ARBA" id="ARBA00023125"/>
    </source>
</evidence>
<keyword evidence="9" id="KW-0238">DNA-binding</keyword>
<dbReference type="PRINTS" id="PR01159">
    <property type="entry name" value="DNAGYRASEB"/>
</dbReference>
<evidence type="ECO:0000256" key="7">
    <source>
        <dbReference type="ARBA" id="ARBA00022842"/>
    </source>
</evidence>
<dbReference type="Pfam" id="PF01751">
    <property type="entry name" value="Toprim"/>
    <property type="match status" value="1"/>
</dbReference>
<evidence type="ECO:0000256" key="2">
    <source>
        <dbReference type="ARBA" id="ARBA00010708"/>
    </source>
</evidence>
<evidence type="ECO:0000256" key="10">
    <source>
        <dbReference type="ARBA" id="ARBA00023235"/>
    </source>
</evidence>
<protein>
    <recommendedName>
        <fullName evidence="3">DNA topoisomerase (ATP-hydrolyzing)</fullName>
        <ecNumber evidence="3">5.6.2.2</ecNumber>
    </recommendedName>
</protein>
<organism evidence="12 13">
    <name type="scientific">candidate division WWE3 bacterium</name>
    <dbReference type="NCBI Taxonomy" id="2053526"/>
    <lineage>
        <taxon>Bacteria</taxon>
        <taxon>Katanobacteria</taxon>
    </lineage>
</organism>
<dbReference type="Gene3D" id="3.40.50.670">
    <property type="match status" value="1"/>
</dbReference>
<keyword evidence="10" id="KW-0413">Isomerase</keyword>
<evidence type="ECO:0000256" key="3">
    <source>
        <dbReference type="ARBA" id="ARBA00012895"/>
    </source>
</evidence>
<dbReference type="Proteomes" id="UP000751518">
    <property type="component" value="Unassembled WGS sequence"/>
</dbReference>